<name>A0ABY0HVI3_CITAM</name>
<accession>A0ABY0HVI3</accession>
<evidence type="ECO:0000313" key="1">
    <source>
        <dbReference type="EMBL" id="RYT43742.1"/>
    </source>
</evidence>
<gene>
    <name evidence="1" type="ORF">EAJ18_11750</name>
</gene>
<dbReference type="EMBL" id="RCYA01000004">
    <property type="protein sequence ID" value="RYT43742.1"/>
    <property type="molecule type" value="Genomic_DNA"/>
</dbReference>
<keyword evidence="2" id="KW-1185">Reference proteome</keyword>
<evidence type="ECO:0000313" key="2">
    <source>
        <dbReference type="Proteomes" id="UP000292985"/>
    </source>
</evidence>
<protein>
    <submittedName>
        <fullName evidence="1">Uncharacterized protein</fullName>
    </submittedName>
</protein>
<dbReference type="Proteomes" id="UP000292985">
    <property type="component" value="Unassembled WGS sequence"/>
</dbReference>
<comment type="caution">
    <text evidence="1">The sequence shown here is derived from an EMBL/GenBank/DDBJ whole genome shotgun (WGS) entry which is preliminary data.</text>
</comment>
<reference evidence="1 2" key="1">
    <citation type="journal article" date="2019" name="Science, e1252229">
        <title>Invertible promoters mediate bacterial phase variation, antibiotic resistance, and host adaptation in the gut.</title>
        <authorList>
            <person name="Jiang X."/>
            <person name="Hall A.B."/>
            <person name="Arthur T.D."/>
            <person name="Plichta D.R."/>
            <person name="Covington C.T."/>
            <person name="Poyet M."/>
            <person name="Crothers J."/>
            <person name="Moses P.L."/>
            <person name="Tolonen A.C."/>
            <person name="Vlamakis H."/>
            <person name="Alm E.J."/>
            <person name="Xavier R.J."/>
        </authorList>
    </citation>
    <scope>NUCLEOTIDE SEQUENCE [LARGE SCALE GENOMIC DNA]</scope>
    <source>
        <strain evidence="2">ca_0067</strain>
    </source>
</reference>
<proteinExistence type="predicted"/>
<sequence length="71" mass="8303">MNWDQSGGLWDFIEMMRKLESGQTVMFQKPYPPKGNRVAFYLGSLSKKGILQRRSFPAHTEFRLKEGQTLH</sequence>
<organism evidence="1 2">
    <name type="scientific">Citrobacter amalonaticus</name>
    <dbReference type="NCBI Taxonomy" id="35703"/>
    <lineage>
        <taxon>Bacteria</taxon>
        <taxon>Pseudomonadati</taxon>
        <taxon>Pseudomonadota</taxon>
        <taxon>Gammaproteobacteria</taxon>
        <taxon>Enterobacterales</taxon>
        <taxon>Enterobacteriaceae</taxon>
        <taxon>Citrobacter</taxon>
    </lineage>
</organism>